<evidence type="ECO:0000259" key="1">
    <source>
        <dbReference type="PROSITE" id="PS50878"/>
    </source>
</evidence>
<gene>
    <name evidence="2" type="ORF">ALMOND_2B021004</name>
</gene>
<dbReference type="OMA" id="DHEVMAY"/>
<dbReference type="PANTHER" id="PTHR24559:SF431">
    <property type="entry name" value="RNA-DIRECTED DNA POLYMERASE HOMOLOG"/>
    <property type="match status" value="1"/>
</dbReference>
<dbReference type="Pfam" id="PF17919">
    <property type="entry name" value="RT_RNaseH_2"/>
    <property type="match status" value="1"/>
</dbReference>
<dbReference type="PROSITE" id="PS50878">
    <property type="entry name" value="RT_POL"/>
    <property type="match status" value="1"/>
</dbReference>
<evidence type="ECO:0000313" key="2">
    <source>
        <dbReference type="EMBL" id="VVA35421.1"/>
    </source>
</evidence>
<dbReference type="Proteomes" id="UP000327085">
    <property type="component" value="Unassembled WGS sequence"/>
</dbReference>
<dbReference type="PANTHER" id="PTHR24559">
    <property type="entry name" value="TRANSPOSON TY3-I GAG-POL POLYPROTEIN"/>
    <property type="match status" value="1"/>
</dbReference>
<dbReference type="Gramene" id="VVA35421">
    <property type="protein sequence ID" value="VVA35421"/>
    <property type="gene ID" value="Prudul26B021004"/>
</dbReference>
<accession>A0A5E4G6H9</accession>
<dbReference type="InterPro" id="IPR000477">
    <property type="entry name" value="RT_dom"/>
</dbReference>
<dbReference type="CDD" id="cd01647">
    <property type="entry name" value="RT_LTR"/>
    <property type="match status" value="1"/>
</dbReference>
<evidence type="ECO:0000313" key="3">
    <source>
        <dbReference type="Proteomes" id="UP000327085"/>
    </source>
</evidence>
<dbReference type="Gene3D" id="3.30.70.270">
    <property type="match status" value="2"/>
</dbReference>
<dbReference type="AlphaFoldDB" id="A0A5E4G6H9"/>
<name>A0A5E4G6H9_PRUDU</name>
<feature type="non-terminal residue" evidence="2">
    <location>
        <position position="1"/>
    </location>
</feature>
<dbReference type="SUPFAM" id="SSF56672">
    <property type="entry name" value="DNA/RNA polymerases"/>
    <property type="match status" value="1"/>
</dbReference>
<feature type="domain" description="Reverse transcriptase" evidence="1">
    <location>
        <begin position="98"/>
        <end position="278"/>
    </location>
</feature>
<sequence length="396" mass="44819">WKPEEDVELVPLDPDKPERKARIGSRLSHEEKIELAAFLRNNKDVFAWSPSDMPGIDPQIICHRLHVNPAIKPVAQKRRNFAPERVAIIEAEIDKLLAAGFIQEVSYAEWLANVVLVAKKDKGLWRVCVDYTDLNKACPKDNFPLPRIDQLVDSTSGNQLLSFMDAYSGYNQIMMHEDDKAKTSFIIERGTYCYKVMPFGLKNAGATYQRLVNKIFKEQIGKTMEVYVDDMLVKAPERADHIKNLAEAFSLLRKYNMKLNPSKCTFGVSSGRFLGYLVTQRGIEAHPNQIKAILNMKSPATTKEIQSLTGRAAALNRFLSRSTDKCRPFFKALKKGHRDKWDDECEVAFQNLKTYLTSPPLLSKPIPGEDLYIYLAVSDSAVSSALIREELGAQHP</sequence>
<dbReference type="EMBL" id="CABIKO010000387">
    <property type="protein sequence ID" value="VVA35421.1"/>
    <property type="molecule type" value="Genomic_DNA"/>
</dbReference>
<dbReference type="Pfam" id="PF00078">
    <property type="entry name" value="RVT_1"/>
    <property type="match status" value="1"/>
</dbReference>
<proteinExistence type="predicted"/>
<feature type="non-terminal residue" evidence="2">
    <location>
        <position position="396"/>
    </location>
</feature>
<organism evidence="2 3">
    <name type="scientific">Prunus dulcis</name>
    <name type="common">Almond</name>
    <name type="synonym">Amygdalus dulcis</name>
    <dbReference type="NCBI Taxonomy" id="3755"/>
    <lineage>
        <taxon>Eukaryota</taxon>
        <taxon>Viridiplantae</taxon>
        <taxon>Streptophyta</taxon>
        <taxon>Embryophyta</taxon>
        <taxon>Tracheophyta</taxon>
        <taxon>Spermatophyta</taxon>
        <taxon>Magnoliopsida</taxon>
        <taxon>eudicotyledons</taxon>
        <taxon>Gunneridae</taxon>
        <taxon>Pentapetalae</taxon>
        <taxon>rosids</taxon>
        <taxon>fabids</taxon>
        <taxon>Rosales</taxon>
        <taxon>Rosaceae</taxon>
        <taxon>Amygdaloideae</taxon>
        <taxon>Amygdaleae</taxon>
        <taxon>Prunus</taxon>
    </lineage>
</organism>
<dbReference type="InterPro" id="IPR043502">
    <property type="entry name" value="DNA/RNA_pol_sf"/>
</dbReference>
<dbReference type="InParanoid" id="A0A5E4G6H9"/>
<dbReference type="Gene3D" id="3.10.10.10">
    <property type="entry name" value="HIV Type 1 Reverse Transcriptase, subunit A, domain 1"/>
    <property type="match status" value="1"/>
</dbReference>
<dbReference type="InterPro" id="IPR053134">
    <property type="entry name" value="RNA-dir_DNA_polymerase"/>
</dbReference>
<dbReference type="InterPro" id="IPR043128">
    <property type="entry name" value="Rev_trsase/Diguanyl_cyclase"/>
</dbReference>
<protein>
    <submittedName>
        <fullName evidence="2">PREDICTED: Retrovirus-related Pol poly from transposon</fullName>
    </submittedName>
</protein>
<reference evidence="3" key="1">
    <citation type="journal article" date="2020" name="Plant J.">
        <title>Transposons played a major role in the diversification between the closely related almond and peach genomes: results from the almond genome sequence.</title>
        <authorList>
            <person name="Alioto T."/>
            <person name="Alexiou K.G."/>
            <person name="Bardil A."/>
            <person name="Barteri F."/>
            <person name="Castanera R."/>
            <person name="Cruz F."/>
            <person name="Dhingra A."/>
            <person name="Duval H."/>
            <person name="Fernandez I Marti A."/>
            <person name="Frias L."/>
            <person name="Galan B."/>
            <person name="Garcia J.L."/>
            <person name="Howad W."/>
            <person name="Gomez-Garrido J."/>
            <person name="Gut M."/>
            <person name="Julca I."/>
            <person name="Morata J."/>
            <person name="Puigdomenech P."/>
            <person name="Ribeca P."/>
            <person name="Rubio Cabetas M.J."/>
            <person name="Vlasova A."/>
            <person name="Wirthensohn M."/>
            <person name="Garcia-Mas J."/>
            <person name="Gabaldon T."/>
            <person name="Casacuberta J.M."/>
            <person name="Arus P."/>
        </authorList>
    </citation>
    <scope>NUCLEOTIDE SEQUENCE [LARGE SCALE GENOMIC DNA]</scope>
    <source>
        <strain evidence="3">cv. Texas</strain>
    </source>
</reference>
<dbReference type="InterPro" id="IPR041577">
    <property type="entry name" value="RT_RNaseH_2"/>
</dbReference>